<accession>A0ABD2P9I6</accession>
<feature type="chain" id="PRO_5044853629" evidence="1">
    <location>
        <begin position="25"/>
        <end position="140"/>
    </location>
</feature>
<organism evidence="2 3">
    <name type="scientific">Cryptolaemus montrouzieri</name>
    <dbReference type="NCBI Taxonomy" id="559131"/>
    <lineage>
        <taxon>Eukaryota</taxon>
        <taxon>Metazoa</taxon>
        <taxon>Ecdysozoa</taxon>
        <taxon>Arthropoda</taxon>
        <taxon>Hexapoda</taxon>
        <taxon>Insecta</taxon>
        <taxon>Pterygota</taxon>
        <taxon>Neoptera</taxon>
        <taxon>Endopterygota</taxon>
        <taxon>Coleoptera</taxon>
        <taxon>Polyphaga</taxon>
        <taxon>Cucujiformia</taxon>
        <taxon>Coccinelloidea</taxon>
        <taxon>Coccinellidae</taxon>
        <taxon>Scymninae</taxon>
        <taxon>Scymnini</taxon>
        <taxon>Cryptolaemus</taxon>
    </lineage>
</organism>
<reference evidence="2 3" key="1">
    <citation type="journal article" date="2021" name="BMC Biol.">
        <title>Horizontally acquired antibacterial genes associated with adaptive radiation of ladybird beetles.</title>
        <authorList>
            <person name="Li H.S."/>
            <person name="Tang X.F."/>
            <person name="Huang Y.H."/>
            <person name="Xu Z.Y."/>
            <person name="Chen M.L."/>
            <person name="Du X.Y."/>
            <person name="Qiu B.Y."/>
            <person name="Chen P.T."/>
            <person name="Zhang W."/>
            <person name="Slipinski A."/>
            <person name="Escalona H.E."/>
            <person name="Waterhouse R.M."/>
            <person name="Zwick A."/>
            <person name="Pang H."/>
        </authorList>
    </citation>
    <scope>NUCLEOTIDE SEQUENCE [LARGE SCALE GENOMIC DNA]</scope>
    <source>
        <strain evidence="2">SYSU2018</strain>
    </source>
</reference>
<evidence type="ECO:0000256" key="1">
    <source>
        <dbReference type="SAM" id="SignalP"/>
    </source>
</evidence>
<dbReference type="EMBL" id="JABFTP020000185">
    <property type="protein sequence ID" value="KAL3287659.1"/>
    <property type="molecule type" value="Genomic_DNA"/>
</dbReference>
<evidence type="ECO:0000313" key="2">
    <source>
        <dbReference type="EMBL" id="KAL3287659.1"/>
    </source>
</evidence>
<keyword evidence="1" id="KW-0732">Signal</keyword>
<proteinExistence type="predicted"/>
<name>A0ABD2P9I6_9CUCU</name>
<dbReference type="AlphaFoldDB" id="A0ABD2P9I6"/>
<dbReference type="Proteomes" id="UP001516400">
    <property type="component" value="Unassembled WGS sequence"/>
</dbReference>
<feature type="signal peptide" evidence="1">
    <location>
        <begin position="1"/>
        <end position="24"/>
    </location>
</feature>
<sequence length="140" mass="16046">MYTWLVRMLLLDVQIYLEVVHVLSNAIDATCPVVNVNVSTSNCNQWVNGEIVEADNTKKKFYNDKIQNCKNKQKEIWSIVRAYTGKICVKENIELDLDGVTVTDSREIVNTFVTYFATITEKIWFPNLVVTDHLSAPCLE</sequence>
<comment type="caution">
    <text evidence="2">The sequence shown here is derived from an EMBL/GenBank/DDBJ whole genome shotgun (WGS) entry which is preliminary data.</text>
</comment>
<evidence type="ECO:0000313" key="3">
    <source>
        <dbReference type="Proteomes" id="UP001516400"/>
    </source>
</evidence>
<gene>
    <name evidence="2" type="ORF">HHI36_002126</name>
</gene>
<keyword evidence="3" id="KW-1185">Reference proteome</keyword>
<protein>
    <submittedName>
        <fullName evidence="2">Uncharacterized protein</fullName>
    </submittedName>
</protein>